<proteinExistence type="predicted"/>
<evidence type="ECO:0000313" key="1">
    <source>
        <dbReference type="EMBL" id="PIC18943.1"/>
    </source>
</evidence>
<dbReference type="EMBL" id="PDUG01000006">
    <property type="protein sequence ID" value="PIC18943.1"/>
    <property type="molecule type" value="Genomic_DNA"/>
</dbReference>
<protein>
    <submittedName>
        <fullName evidence="1">Uncharacterized protein</fullName>
    </submittedName>
</protein>
<dbReference type="Proteomes" id="UP000230233">
    <property type="component" value="Chromosome X"/>
</dbReference>
<reference evidence="2" key="1">
    <citation type="submission" date="2017-10" db="EMBL/GenBank/DDBJ databases">
        <title>Rapid genome shrinkage in a self-fertile nematode reveals novel sperm competition proteins.</title>
        <authorList>
            <person name="Yin D."/>
            <person name="Schwarz E.M."/>
            <person name="Thomas C.G."/>
            <person name="Felde R.L."/>
            <person name="Korf I.F."/>
            <person name="Cutter A.D."/>
            <person name="Schartner C.M."/>
            <person name="Ralston E.J."/>
            <person name="Meyer B.J."/>
            <person name="Haag E.S."/>
        </authorList>
    </citation>
    <scope>NUCLEOTIDE SEQUENCE [LARGE SCALE GENOMIC DNA]</scope>
    <source>
        <strain evidence="2">JU1422</strain>
    </source>
</reference>
<name>A0A2G5SVH8_9PELO</name>
<dbReference type="AlphaFoldDB" id="A0A2G5SVH8"/>
<organism evidence="1 2">
    <name type="scientific">Caenorhabditis nigoni</name>
    <dbReference type="NCBI Taxonomy" id="1611254"/>
    <lineage>
        <taxon>Eukaryota</taxon>
        <taxon>Metazoa</taxon>
        <taxon>Ecdysozoa</taxon>
        <taxon>Nematoda</taxon>
        <taxon>Chromadorea</taxon>
        <taxon>Rhabditida</taxon>
        <taxon>Rhabditina</taxon>
        <taxon>Rhabditomorpha</taxon>
        <taxon>Rhabditoidea</taxon>
        <taxon>Rhabditidae</taxon>
        <taxon>Peloderinae</taxon>
        <taxon>Caenorhabditis</taxon>
    </lineage>
</organism>
<keyword evidence="2" id="KW-1185">Reference proteome</keyword>
<comment type="caution">
    <text evidence="1">The sequence shown here is derived from an EMBL/GenBank/DDBJ whole genome shotgun (WGS) entry which is preliminary data.</text>
</comment>
<gene>
    <name evidence="1" type="primary">Cnig_chr_X.g24658</name>
    <name evidence="1" type="ORF">B9Z55_024658</name>
</gene>
<sequence>MKDGDRVKCDATSHIKEDCQSNGKMFTIRFSTSLFQTIVPTLSPHYSRRVSLLHTICTTLQSRRHHSRLTNLSIHP</sequence>
<accession>A0A2G5SVH8</accession>
<evidence type="ECO:0000313" key="2">
    <source>
        <dbReference type="Proteomes" id="UP000230233"/>
    </source>
</evidence>